<evidence type="ECO:0000256" key="2">
    <source>
        <dbReference type="ARBA" id="ARBA00022475"/>
    </source>
</evidence>
<keyword evidence="5" id="KW-0564">Palmitate</keyword>
<evidence type="ECO:0000313" key="8">
    <source>
        <dbReference type="Proteomes" id="UP001596516"/>
    </source>
</evidence>
<keyword evidence="4" id="KW-0472">Membrane</keyword>
<gene>
    <name evidence="7" type="ORF">ACFQXB_13135</name>
</gene>
<dbReference type="EMBL" id="JBHTFQ010000006">
    <property type="protein sequence ID" value="MFC7705142.1"/>
    <property type="molecule type" value="Genomic_DNA"/>
</dbReference>
<evidence type="ECO:0000256" key="4">
    <source>
        <dbReference type="ARBA" id="ARBA00023136"/>
    </source>
</evidence>
<comment type="similarity">
    <text evidence="1">Belongs to the EcnA/EcnB lipoprotein family.</text>
</comment>
<evidence type="ECO:0000256" key="1">
    <source>
        <dbReference type="ARBA" id="ARBA00010296"/>
    </source>
</evidence>
<organism evidence="7 8">
    <name type="scientific">Plastorhodobacter daqingensis</name>
    <dbReference type="NCBI Taxonomy" id="1387281"/>
    <lineage>
        <taxon>Bacteria</taxon>
        <taxon>Pseudomonadati</taxon>
        <taxon>Pseudomonadota</taxon>
        <taxon>Alphaproteobacteria</taxon>
        <taxon>Rhodobacterales</taxon>
        <taxon>Paracoccaceae</taxon>
        <taxon>Plastorhodobacter</taxon>
    </lineage>
</organism>
<keyword evidence="2" id="KW-1003">Cell membrane</keyword>
<dbReference type="RefSeq" id="WP_377404512.1">
    <property type="nucleotide sequence ID" value="NZ_JBHTFQ010000006.1"/>
</dbReference>
<evidence type="ECO:0000313" key="7">
    <source>
        <dbReference type="EMBL" id="MFC7705142.1"/>
    </source>
</evidence>
<dbReference type="PROSITE" id="PS51257">
    <property type="entry name" value="PROKAR_LIPOPROTEIN"/>
    <property type="match status" value="1"/>
</dbReference>
<comment type="caution">
    <text evidence="7">The sequence shown here is derived from an EMBL/GenBank/DDBJ whole genome shotgun (WGS) entry which is preliminary data.</text>
</comment>
<evidence type="ECO:0000256" key="3">
    <source>
        <dbReference type="ARBA" id="ARBA00022729"/>
    </source>
</evidence>
<name>A0ABW2UPK3_9RHOB</name>
<keyword evidence="6 7" id="KW-0449">Lipoprotein</keyword>
<keyword evidence="8" id="KW-1185">Reference proteome</keyword>
<sequence>MLYRLFPVLVILGLAACNTVEGAGQDISAAGTAITSEARQAQ</sequence>
<evidence type="ECO:0000256" key="6">
    <source>
        <dbReference type="ARBA" id="ARBA00023288"/>
    </source>
</evidence>
<dbReference type="InterPro" id="IPR012556">
    <property type="entry name" value="Entericidin"/>
</dbReference>
<keyword evidence="3" id="KW-0732">Signal</keyword>
<proteinExistence type="inferred from homology"/>
<evidence type="ECO:0000256" key="5">
    <source>
        <dbReference type="ARBA" id="ARBA00023139"/>
    </source>
</evidence>
<accession>A0ABW2UPK3</accession>
<reference evidence="8" key="1">
    <citation type="journal article" date="2019" name="Int. J. Syst. Evol. Microbiol.">
        <title>The Global Catalogue of Microorganisms (GCM) 10K type strain sequencing project: providing services to taxonomists for standard genome sequencing and annotation.</title>
        <authorList>
            <consortium name="The Broad Institute Genomics Platform"/>
            <consortium name="The Broad Institute Genome Sequencing Center for Infectious Disease"/>
            <person name="Wu L."/>
            <person name="Ma J."/>
        </authorList>
    </citation>
    <scope>NUCLEOTIDE SEQUENCE [LARGE SCALE GENOMIC DNA]</scope>
    <source>
        <strain evidence="8">CGMCC 1.12750</strain>
    </source>
</reference>
<protein>
    <submittedName>
        <fullName evidence="7">Entericidin A/B family lipoprotein</fullName>
    </submittedName>
</protein>
<dbReference type="Pfam" id="PF08085">
    <property type="entry name" value="Entericidin"/>
    <property type="match status" value="1"/>
</dbReference>
<dbReference type="Proteomes" id="UP001596516">
    <property type="component" value="Unassembled WGS sequence"/>
</dbReference>